<evidence type="ECO:0000313" key="3">
    <source>
        <dbReference type="Proteomes" id="UP000186914"/>
    </source>
</evidence>
<accession>A0A1N6YR57</accession>
<sequence>MSRPPDSQRDSLLSRRQFLGVSGLGLGAVAFATNTLPAPVVEARTKHRDIPSVPPQIEIPAAHIEAAKSHAKQLADDAKRAWSRADTSSLDESDSRILKEGPEKAQNQINEIPPEPGNPRTLEKIQYSAGVAAETLGAAQYLNDEYSEKDYETEASKLRSNVESVTNRIEIECDDPHEFLVHVGRVEYHLQQAAGFSRRVSPPEDAMEAGEMLWNLESARRDFEDGKRLYWQYRNGLENPKSFERELTRNRKWLKKAAETLRGQDDEDSGGDLPDNAYRQIRGRIYTHGWFYGRNRLNEAERCKKEGLDVLAAVATAEARQHFLAWHHAENRVEVSEDAERIDAKLVFRAKRAAVNELQNAIDGSEERLFTRKLLETAENRTDSGDSALDFSEYPRAEAYGRYLLGRAHAEHANGTATKLTRW</sequence>
<dbReference type="PROSITE" id="PS51318">
    <property type="entry name" value="TAT"/>
    <property type="match status" value="1"/>
</dbReference>
<dbReference type="InterPro" id="IPR019546">
    <property type="entry name" value="TAT_signal_bac_arc"/>
</dbReference>
<reference evidence="3" key="1">
    <citation type="submission" date="2017-01" db="EMBL/GenBank/DDBJ databases">
        <authorList>
            <person name="Varghese N."/>
            <person name="Submissions S."/>
        </authorList>
    </citation>
    <scope>NUCLEOTIDE SEQUENCE [LARGE SCALE GENOMIC DNA]</scope>
    <source>
        <strain evidence="3">CGMCC 1.7737</strain>
    </source>
</reference>
<dbReference type="NCBIfam" id="TIGR01409">
    <property type="entry name" value="TAT_signal_seq"/>
    <property type="match status" value="1"/>
</dbReference>
<keyword evidence="3" id="KW-1185">Reference proteome</keyword>
<feature type="region of interest" description="Disordered" evidence="1">
    <location>
        <begin position="79"/>
        <end position="119"/>
    </location>
</feature>
<dbReference type="RefSeq" id="WP_139328838.1">
    <property type="nucleotide sequence ID" value="NZ_FTNO01000001.1"/>
</dbReference>
<dbReference type="InterPro" id="IPR006311">
    <property type="entry name" value="TAT_signal"/>
</dbReference>
<name>A0A1N6YR57_9EURY</name>
<evidence type="ECO:0000256" key="1">
    <source>
        <dbReference type="SAM" id="MobiDB-lite"/>
    </source>
</evidence>
<dbReference type="EMBL" id="FTNO01000001">
    <property type="protein sequence ID" value="SIR17037.1"/>
    <property type="molecule type" value="Genomic_DNA"/>
</dbReference>
<evidence type="ECO:0000313" key="2">
    <source>
        <dbReference type="EMBL" id="SIR17037.1"/>
    </source>
</evidence>
<gene>
    <name evidence="2" type="ORF">SAMN05421858_1679</name>
</gene>
<dbReference type="Proteomes" id="UP000186914">
    <property type="component" value="Unassembled WGS sequence"/>
</dbReference>
<dbReference type="AlphaFoldDB" id="A0A1N6YR57"/>
<feature type="compositionally biased region" description="Basic and acidic residues" evidence="1">
    <location>
        <begin position="93"/>
        <end position="103"/>
    </location>
</feature>
<proteinExistence type="predicted"/>
<organism evidence="2 3">
    <name type="scientific">Haladaptatus litoreus</name>
    <dbReference type="NCBI Taxonomy" id="553468"/>
    <lineage>
        <taxon>Archaea</taxon>
        <taxon>Methanobacteriati</taxon>
        <taxon>Methanobacteriota</taxon>
        <taxon>Stenosarchaea group</taxon>
        <taxon>Halobacteria</taxon>
        <taxon>Halobacteriales</taxon>
        <taxon>Haladaptataceae</taxon>
        <taxon>Haladaptatus</taxon>
    </lineage>
</organism>
<protein>
    <submittedName>
        <fullName evidence="2">Tat (Twin-arginine translocation) pathway signal sequence</fullName>
    </submittedName>
</protein>